<dbReference type="InterPro" id="IPR016040">
    <property type="entry name" value="NAD(P)-bd_dom"/>
</dbReference>
<evidence type="ECO:0000259" key="1">
    <source>
        <dbReference type="Pfam" id="PF13460"/>
    </source>
</evidence>
<dbReference type="RefSeq" id="WP_088916656.1">
    <property type="nucleotide sequence ID" value="NZ_CP018632.1"/>
</dbReference>
<sequence length="315" mass="34297">MSNRRITLLGGSGFVGSQLTYRLAQTYDEVVVLTRRAQHVRSLRTLSNVHVREVNVHDAAALNEAIAGSTAVINLIGILNEGGNKSKNSFASAHSGLTEKVLAACAAAGVQRYLHMGALNADAENGSSEYLRTKGQAEELVRNSQSSVDWTIFQPSIIFGEHDAFFNRFAGLLRALPIFPLAVPDAKMAPVFVGDVCQVMIDSIDDPAAISSTIKLCGPKDYTLRELVQYTADTAGLSRTIIGLPDWASRMQARVMEYVPGKPFSRDNYQSLQTPSVCGDNCPRQPTSLDAVVPRYIGTKDWTGLLQKRRAAARR</sequence>
<gene>
    <name evidence="2" type="ORF">IMCC3135_05365</name>
</gene>
<evidence type="ECO:0000313" key="3">
    <source>
        <dbReference type="Proteomes" id="UP000250079"/>
    </source>
</evidence>
<dbReference type="AlphaFoldDB" id="A0A2Z2NKY7"/>
<dbReference type="Pfam" id="PF13460">
    <property type="entry name" value="NAD_binding_10"/>
    <property type="match status" value="1"/>
</dbReference>
<dbReference type="PANTHER" id="PTHR12126:SF11">
    <property type="entry name" value="NADH DEHYDROGENASE [UBIQUINONE] 1 ALPHA SUBCOMPLEX SUBUNIT 9, MITOCHONDRIAL"/>
    <property type="match status" value="1"/>
</dbReference>
<name>A0A2Z2NKY7_9GAMM</name>
<reference evidence="2 3" key="1">
    <citation type="submission" date="2016-12" db="EMBL/GenBank/DDBJ databases">
        <authorList>
            <person name="Song W.-J."/>
            <person name="Kurnit D.M."/>
        </authorList>
    </citation>
    <scope>NUCLEOTIDE SEQUENCE [LARGE SCALE GENOMIC DNA]</scope>
    <source>
        <strain evidence="2 3">IMCC3135</strain>
    </source>
</reference>
<protein>
    <recommendedName>
        <fullName evidence="1">NAD(P)-binding domain-containing protein</fullName>
    </recommendedName>
</protein>
<dbReference type="EMBL" id="CP018632">
    <property type="protein sequence ID" value="ASJ71185.1"/>
    <property type="molecule type" value="Genomic_DNA"/>
</dbReference>
<dbReference type="PANTHER" id="PTHR12126">
    <property type="entry name" value="NADH-UBIQUINONE OXIDOREDUCTASE 39 KDA SUBUNIT-RELATED"/>
    <property type="match status" value="1"/>
</dbReference>
<dbReference type="InterPro" id="IPR036291">
    <property type="entry name" value="NAD(P)-bd_dom_sf"/>
</dbReference>
<dbReference type="OrthoDB" id="9776313at2"/>
<evidence type="ECO:0000313" key="2">
    <source>
        <dbReference type="EMBL" id="ASJ71185.1"/>
    </source>
</evidence>
<proteinExistence type="predicted"/>
<dbReference type="KEGG" id="gai:IMCC3135_05365"/>
<keyword evidence="3" id="KW-1185">Reference proteome</keyword>
<dbReference type="Proteomes" id="UP000250079">
    <property type="component" value="Chromosome"/>
</dbReference>
<dbReference type="InterPro" id="IPR051207">
    <property type="entry name" value="ComplexI_NDUFA9_subunit"/>
</dbReference>
<organism evidence="2 3">
    <name type="scientific">Granulosicoccus antarcticus IMCC3135</name>
    <dbReference type="NCBI Taxonomy" id="1192854"/>
    <lineage>
        <taxon>Bacteria</taxon>
        <taxon>Pseudomonadati</taxon>
        <taxon>Pseudomonadota</taxon>
        <taxon>Gammaproteobacteria</taxon>
        <taxon>Chromatiales</taxon>
        <taxon>Granulosicoccaceae</taxon>
        <taxon>Granulosicoccus</taxon>
    </lineage>
</organism>
<accession>A0A2Z2NKY7</accession>
<dbReference type="GO" id="GO:0044877">
    <property type="term" value="F:protein-containing complex binding"/>
    <property type="evidence" value="ECO:0007669"/>
    <property type="project" value="TreeGrafter"/>
</dbReference>
<dbReference type="CDD" id="cd05271">
    <property type="entry name" value="NDUFA9_like_SDR_a"/>
    <property type="match status" value="1"/>
</dbReference>
<dbReference type="Gene3D" id="3.40.50.720">
    <property type="entry name" value="NAD(P)-binding Rossmann-like Domain"/>
    <property type="match status" value="1"/>
</dbReference>
<dbReference type="SUPFAM" id="SSF51735">
    <property type="entry name" value="NAD(P)-binding Rossmann-fold domains"/>
    <property type="match status" value="1"/>
</dbReference>
<feature type="domain" description="NAD(P)-binding" evidence="1">
    <location>
        <begin position="10"/>
        <end position="157"/>
    </location>
</feature>